<dbReference type="GO" id="GO:0016787">
    <property type="term" value="F:hydrolase activity"/>
    <property type="evidence" value="ECO:0007669"/>
    <property type="project" value="UniProtKB-KW"/>
</dbReference>
<proteinExistence type="predicted"/>
<feature type="transmembrane region" description="Helical" evidence="7">
    <location>
        <begin position="12"/>
        <end position="32"/>
    </location>
</feature>
<keyword evidence="6 7" id="KW-0472">Membrane</keyword>
<feature type="domain" description="Phosphatidic acid phosphatase type 2/haloperoxidase" evidence="8">
    <location>
        <begin position="88"/>
        <end position="204"/>
    </location>
</feature>
<reference evidence="9 10" key="1">
    <citation type="submission" date="2013-02" db="EMBL/GenBank/DDBJ databases">
        <title>Whole genome shotgun sequence of Gordonia malaquae NBRC 108250.</title>
        <authorList>
            <person name="Yoshida I."/>
            <person name="Hosoyama A."/>
            <person name="Tsuchikane K."/>
            <person name="Ando Y."/>
            <person name="Baba S."/>
            <person name="Ohji S."/>
            <person name="Hamada M."/>
            <person name="Tamura T."/>
            <person name="Yamazoe A."/>
            <person name="Yamazaki S."/>
            <person name="Fujita N."/>
        </authorList>
    </citation>
    <scope>NUCLEOTIDE SEQUENCE [LARGE SCALE GENOMIC DNA]</scope>
    <source>
        <strain evidence="9 10">NBRC 108250</strain>
    </source>
</reference>
<feature type="transmembrane region" description="Helical" evidence="7">
    <location>
        <begin position="132"/>
        <end position="152"/>
    </location>
</feature>
<evidence type="ECO:0000313" key="10">
    <source>
        <dbReference type="Proteomes" id="UP000035009"/>
    </source>
</evidence>
<dbReference type="InterPro" id="IPR000326">
    <property type="entry name" value="PAP2/HPO"/>
</dbReference>
<dbReference type="PANTHER" id="PTHR14969:SF62">
    <property type="entry name" value="DECAPRENYLPHOSPHORYL-5-PHOSPHORIBOSE PHOSPHATASE RV3807C-RELATED"/>
    <property type="match status" value="1"/>
</dbReference>
<evidence type="ECO:0000256" key="5">
    <source>
        <dbReference type="ARBA" id="ARBA00022989"/>
    </source>
</evidence>
<dbReference type="PANTHER" id="PTHR14969">
    <property type="entry name" value="SPHINGOSINE-1-PHOSPHATE PHOSPHOHYDROLASE"/>
    <property type="match status" value="1"/>
</dbReference>
<keyword evidence="3 7" id="KW-0812">Transmembrane</keyword>
<keyword evidence="10" id="KW-1185">Reference proteome</keyword>
<dbReference type="Proteomes" id="UP000035009">
    <property type="component" value="Unassembled WGS sequence"/>
</dbReference>
<dbReference type="Gene3D" id="1.20.144.10">
    <property type="entry name" value="Phosphatidic acid phosphatase type 2/haloperoxidase"/>
    <property type="match status" value="2"/>
</dbReference>
<accession>M3UST9</accession>
<evidence type="ECO:0000256" key="2">
    <source>
        <dbReference type="ARBA" id="ARBA00022475"/>
    </source>
</evidence>
<name>M3UST9_GORML</name>
<keyword evidence="4" id="KW-0378">Hydrolase</keyword>
<dbReference type="SMART" id="SM00014">
    <property type="entry name" value="acidPPc"/>
    <property type="match status" value="1"/>
</dbReference>
<feature type="transmembrane region" description="Helical" evidence="7">
    <location>
        <begin position="60"/>
        <end position="81"/>
    </location>
</feature>
<evidence type="ECO:0000256" key="7">
    <source>
        <dbReference type="SAM" id="Phobius"/>
    </source>
</evidence>
<evidence type="ECO:0000256" key="3">
    <source>
        <dbReference type="ARBA" id="ARBA00022692"/>
    </source>
</evidence>
<dbReference type="AlphaFoldDB" id="M3UST9"/>
<dbReference type="eggNOG" id="COG0671">
    <property type="taxonomic scope" value="Bacteria"/>
</dbReference>
<comment type="caution">
    <text evidence="9">The sequence shown here is derived from an EMBL/GenBank/DDBJ whole genome shotgun (WGS) entry which is preliminary data.</text>
</comment>
<evidence type="ECO:0000313" key="9">
    <source>
        <dbReference type="EMBL" id="GAC78337.1"/>
    </source>
</evidence>
<dbReference type="OrthoDB" id="5289372at2"/>
<feature type="transmembrane region" description="Helical" evidence="7">
    <location>
        <begin position="164"/>
        <end position="183"/>
    </location>
</feature>
<dbReference type="Pfam" id="PF01569">
    <property type="entry name" value="PAP2"/>
    <property type="match status" value="1"/>
</dbReference>
<evidence type="ECO:0000256" key="4">
    <source>
        <dbReference type="ARBA" id="ARBA00022801"/>
    </source>
</evidence>
<keyword evidence="5 7" id="KW-1133">Transmembrane helix</keyword>
<comment type="subcellular location">
    <subcellularLocation>
        <location evidence="1">Cell membrane</location>
        <topology evidence="1">Multi-pass membrane protein</topology>
    </subcellularLocation>
</comment>
<dbReference type="GO" id="GO:0005886">
    <property type="term" value="C:plasma membrane"/>
    <property type="evidence" value="ECO:0007669"/>
    <property type="project" value="UniProtKB-SubCell"/>
</dbReference>
<gene>
    <name evidence="9" type="ORF">GM1_003_00740</name>
</gene>
<sequence>MHSTDTTTRRPLRWAAAATGALLVLIAAVAVLGGPLRNDRLVTRFVAGHRTDWLIDTAKAISTMLSPVTTVVFAVTISVVFMYRDRSVRRAAALLTGVCGAAGVAELLKLLVDRRRPPFAVQVETHEAAQSFPSGHVTGATALVVGLAVLAAPAASANLRATMLSMAAVVAVASAVSRVYLGMHWTSDVVAGLLLGAATSLTAPAIVNRLDRVIDPIDARLFRRGTASA</sequence>
<protein>
    <recommendedName>
        <fullName evidence="8">Phosphatidic acid phosphatase type 2/haloperoxidase domain-containing protein</fullName>
    </recommendedName>
</protein>
<feature type="transmembrane region" description="Helical" evidence="7">
    <location>
        <begin position="189"/>
        <end position="207"/>
    </location>
</feature>
<keyword evidence="2" id="KW-1003">Cell membrane</keyword>
<dbReference type="STRING" id="410332.SAMN04488550_2320"/>
<dbReference type="InterPro" id="IPR036938">
    <property type="entry name" value="PAP2/HPO_sf"/>
</dbReference>
<dbReference type="EMBL" id="BAOP01000003">
    <property type="protein sequence ID" value="GAC78337.1"/>
    <property type="molecule type" value="Genomic_DNA"/>
</dbReference>
<evidence type="ECO:0000256" key="6">
    <source>
        <dbReference type="ARBA" id="ARBA00023136"/>
    </source>
</evidence>
<dbReference type="SUPFAM" id="SSF48317">
    <property type="entry name" value="Acid phosphatase/Vanadium-dependent haloperoxidase"/>
    <property type="match status" value="1"/>
</dbReference>
<feature type="transmembrane region" description="Helical" evidence="7">
    <location>
        <begin position="93"/>
        <end position="112"/>
    </location>
</feature>
<evidence type="ECO:0000259" key="8">
    <source>
        <dbReference type="SMART" id="SM00014"/>
    </source>
</evidence>
<dbReference type="RefSeq" id="WP_008376283.1">
    <property type="nucleotide sequence ID" value="NZ_BAOP01000003.1"/>
</dbReference>
<organism evidence="9 10">
    <name type="scientific">Gordonia malaquae NBRC 108250</name>
    <dbReference type="NCBI Taxonomy" id="1223542"/>
    <lineage>
        <taxon>Bacteria</taxon>
        <taxon>Bacillati</taxon>
        <taxon>Actinomycetota</taxon>
        <taxon>Actinomycetes</taxon>
        <taxon>Mycobacteriales</taxon>
        <taxon>Gordoniaceae</taxon>
        <taxon>Gordonia</taxon>
    </lineage>
</organism>
<evidence type="ECO:0000256" key="1">
    <source>
        <dbReference type="ARBA" id="ARBA00004651"/>
    </source>
</evidence>